<feature type="chain" id="PRO_5011575918" evidence="1">
    <location>
        <begin position="27"/>
        <end position="159"/>
    </location>
</feature>
<dbReference type="STRING" id="525918.SAMN05660964_02480"/>
<accession>A0A1H4E6W4</accession>
<dbReference type="AlphaFoldDB" id="A0A1H4E6W4"/>
<gene>
    <name evidence="2" type="ORF">SAMN05660964_02480</name>
</gene>
<evidence type="ECO:0000256" key="1">
    <source>
        <dbReference type="SAM" id="SignalP"/>
    </source>
</evidence>
<dbReference type="Proteomes" id="UP000199397">
    <property type="component" value="Unassembled WGS sequence"/>
</dbReference>
<feature type="signal peptide" evidence="1">
    <location>
        <begin position="1"/>
        <end position="26"/>
    </location>
</feature>
<dbReference type="SUPFAM" id="SSF75169">
    <property type="entry name" value="DsrEFH-like"/>
    <property type="match status" value="1"/>
</dbReference>
<proteinExistence type="predicted"/>
<organism evidence="2 3">
    <name type="scientific">Thiothrix caldifontis</name>
    <dbReference type="NCBI Taxonomy" id="525918"/>
    <lineage>
        <taxon>Bacteria</taxon>
        <taxon>Pseudomonadati</taxon>
        <taxon>Pseudomonadota</taxon>
        <taxon>Gammaproteobacteria</taxon>
        <taxon>Thiotrichales</taxon>
        <taxon>Thiotrichaceae</taxon>
        <taxon>Thiothrix</taxon>
    </lineage>
</organism>
<reference evidence="2 3" key="1">
    <citation type="submission" date="2016-10" db="EMBL/GenBank/DDBJ databases">
        <authorList>
            <person name="de Groot N.N."/>
        </authorList>
    </citation>
    <scope>NUCLEOTIDE SEQUENCE [LARGE SCALE GENOMIC DNA]</scope>
    <source>
        <strain evidence="2 3">DSM 21228</strain>
    </source>
</reference>
<dbReference type="PANTHER" id="PTHR37691:SF1">
    <property type="entry name" value="BLR3518 PROTEIN"/>
    <property type="match status" value="1"/>
</dbReference>
<dbReference type="InterPro" id="IPR027396">
    <property type="entry name" value="DsrEFH-like"/>
</dbReference>
<dbReference type="RefSeq" id="WP_093069080.1">
    <property type="nucleotide sequence ID" value="NZ_FNQP01000014.1"/>
</dbReference>
<sequence>MRLNPFFAASMVAIALLSIPFSAVIAADAVTEKTSESETAGDETHRLVIQVNKREEDFQDHVLANIVNLQKHYGMDNIEMEVVAYGPGIWLVTDKSAFLKRVESLMMQNVIFTACGNTLDTVEETSGTRPTLIDGIEETQAGIARIIALQEQGWSYLSP</sequence>
<dbReference type="EMBL" id="FNQP01000014">
    <property type="protein sequence ID" value="SEA80539.1"/>
    <property type="molecule type" value="Genomic_DNA"/>
</dbReference>
<protein>
    <submittedName>
        <fullName evidence="2">Uncharacterized protein</fullName>
    </submittedName>
</protein>
<name>A0A1H4E6W4_9GAMM</name>
<evidence type="ECO:0000313" key="3">
    <source>
        <dbReference type="Proteomes" id="UP000199397"/>
    </source>
</evidence>
<evidence type="ECO:0000313" key="2">
    <source>
        <dbReference type="EMBL" id="SEA80539.1"/>
    </source>
</evidence>
<keyword evidence="3" id="KW-1185">Reference proteome</keyword>
<dbReference type="Gene3D" id="3.40.1260.10">
    <property type="entry name" value="DsrEFH-like"/>
    <property type="match status" value="1"/>
</dbReference>
<keyword evidence="1" id="KW-0732">Signal</keyword>
<dbReference type="PANTHER" id="PTHR37691">
    <property type="entry name" value="BLR3518 PROTEIN"/>
    <property type="match status" value="1"/>
</dbReference>